<sequence length="99" mass="11558">MDDVYKMNYFVNQMIEEALDSLKKFEVIESLYQAAVDLLEAKYENKELLIAQLIAHLEKARARSKRMDDQHRSTKTLRRNFFLVNQLQPKGEGIIGALL</sequence>
<dbReference type="AlphaFoldDB" id="A0AAN8F903"/>
<accession>A0AAN8F903</accession>
<name>A0AAN8F903_TRICO</name>
<evidence type="ECO:0000313" key="3">
    <source>
        <dbReference type="Proteomes" id="UP001331761"/>
    </source>
</evidence>
<organism evidence="2 3">
    <name type="scientific">Trichostrongylus colubriformis</name>
    <name type="common">Black scour worm</name>
    <dbReference type="NCBI Taxonomy" id="6319"/>
    <lineage>
        <taxon>Eukaryota</taxon>
        <taxon>Metazoa</taxon>
        <taxon>Ecdysozoa</taxon>
        <taxon>Nematoda</taxon>
        <taxon>Chromadorea</taxon>
        <taxon>Rhabditida</taxon>
        <taxon>Rhabditina</taxon>
        <taxon>Rhabditomorpha</taxon>
        <taxon>Strongyloidea</taxon>
        <taxon>Trichostrongylidae</taxon>
        <taxon>Trichostrongylus</taxon>
    </lineage>
</organism>
<dbReference type="EMBL" id="WIXE01025658">
    <property type="protein sequence ID" value="KAK5964555.1"/>
    <property type="molecule type" value="Genomic_DNA"/>
</dbReference>
<keyword evidence="3" id="KW-1185">Reference proteome</keyword>
<dbReference type="Pfam" id="PF03564">
    <property type="entry name" value="DUF1759"/>
    <property type="match status" value="1"/>
</dbReference>
<feature type="coiled-coil region" evidence="1">
    <location>
        <begin position="43"/>
        <end position="70"/>
    </location>
</feature>
<gene>
    <name evidence="2" type="ORF">GCK32_009160</name>
</gene>
<reference evidence="2 3" key="1">
    <citation type="submission" date="2019-10" db="EMBL/GenBank/DDBJ databases">
        <title>Assembly and Annotation for the nematode Trichostrongylus colubriformis.</title>
        <authorList>
            <person name="Martin J."/>
        </authorList>
    </citation>
    <scope>NUCLEOTIDE SEQUENCE [LARGE SCALE GENOMIC DNA]</scope>
    <source>
        <strain evidence="2">G859</strain>
        <tissue evidence="2">Whole worm</tissue>
    </source>
</reference>
<protein>
    <submittedName>
        <fullName evidence="2">Uncharacterized protein</fullName>
    </submittedName>
</protein>
<comment type="caution">
    <text evidence="2">The sequence shown here is derived from an EMBL/GenBank/DDBJ whole genome shotgun (WGS) entry which is preliminary data.</text>
</comment>
<dbReference type="InterPro" id="IPR005312">
    <property type="entry name" value="DUF1759"/>
</dbReference>
<proteinExistence type="predicted"/>
<keyword evidence="1" id="KW-0175">Coiled coil</keyword>
<evidence type="ECO:0000313" key="2">
    <source>
        <dbReference type="EMBL" id="KAK5964555.1"/>
    </source>
</evidence>
<evidence type="ECO:0000256" key="1">
    <source>
        <dbReference type="SAM" id="Coils"/>
    </source>
</evidence>
<dbReference type="Proteomes" id="UP001331761">
    <property type="component" value="Unassembled WGS sequence"/>
</dbReference>